<evidence type="ECO:0000313" key="3">
    <source>
        <dbReference type="Proteomes" id="UP000054721"/>
    </source>
</evidence>
<dbReference type="AlphaFoldDB" id="A0A0V1KPW0"/>
<sequence length="66" mass="7434">MSSRNVLPFPWQSFQRDGSEGVGFYASPFDLWIYGDGTLQKPVTNAADPPKSRLPQVSRKRCPDHP</sequence>
<protein>
    <submittedName>
        <fullName evidence="2">Uncharacterized protein</fullName>
    </submittedName>
</protein>
<dbReference type="EMBL" id="JYDW01000333">
    <property type="protein sequence ID" value="KRZ49142.1"/>
    <property type="molecule type" value="Genomic_DNA"/>
</dbReference>
<keyword evidence="3" id="KW-1185">Reference proteome</keyword>
<proteinExistence type="predicted"/>
<evidence type="ECO:0000313" key="2">
    <source>
        <dbReference type="EMBL" id="KRZ49142.1"/>
    </source>
</evidence>
<reference evidence="2 3" key="1">
    <citation type="submission" date="2015-05" db="EMBL/GenBank/DDBJ databases">
        <title>Evolution of Trichinella species and genotypes.</title>
        <authorList>
            <person name="Korhonen P.K."/>
            <person name="Edoardo P."/>
            <person name="Giuseppe L.R."/>
            <person name="Gasser R.B."/>
        </authorList>
    </citation>
    <scope>NUCLEOTIDE SEQUENCE [LARGE SCALE GENOMIC DNA]</scope>
    <source>
        <strain evidence="2">ISS10</strain>
    </source>
</reference>
<feature type="region of interest" description="Disordered" evidence="1">
    <location>
        <begin position="42"/>
        <end position="66"/>
    </location>
</feature>
<dbReference type="Proteomes" id="UP000054721">
    <property type="component" value="Unassembled WGS sequence"/>
</dbReference>
<gene>
    <name evidence="2" type="ORF">T02_13276</name>
</gene>
<evidence type="ECO:0000256" key="1">
    <source>
        <dbReference type="SAM" id="MobiDB-lite"/>
    </source>
</evidence>
<accession>A0A0V1KPW0</accession>
<comment type="caution">
    <text evidence="2">The sequence shown here is derived from an EMBL/GenBank/DDBJ whole genome shotgun (WGS) entry which is preliminary data.</text>
</comment>
<organism evidence="2 3">
    <name type="scientific">Trichinella nativa</name>
    <dbReference type="NCBI Taxonomy" id="6335"/>
    <lineage>
        <taxon>Eukaryota</taxon>
        <taxon>Metazoa</taxon>
        <taxon>Ecdysozoa</taxon>
        <taxon>Nematoda</taxon>
        <taxon>Enoplea</taxon>
        <taxon>Dorylaimia</taxon>
        <taxon>Trichinellida</taxon>
        <taxon>Trichinellidae</taxon>
        <taxon>Trichinella</taxon>
    </lineage>
</organism>
<name>A0A0V1KPW0_9BILA</name>